<sequence length="76" mass="8413">MNLASSILSDNKAPEHNQLGIMTSEVGIIKFPRAREGSIISPSSQETVFDKKGKLDGSLERGVFWRGYFDLRNTVA</sequence>
<dbReference type="EMBL" id="JAFHDT010000009">
    <property type="protein sequence ID" value="KAI7805474.1"/>
    <property type="molecule type" value="Genomic_DNA"/>
</dbReference>
<organism evidence="1 2">
    <name type="scientific">Triplophysa rosa</name>
    <name type="common">Cave loach</name>
    <dbReference type="NCBI Taxonomy" id="992332"/>
    <lineage>
        <taxon>Eukaryota</taxon>
        <taxon>Metazoa</taxon>
        <taxon>Chordata</taxon>
        <taxon>Craniata</taxon>
        <taxon>Vertebrata</taxon>
        <taxon>Euteleostomi</taxon>
        <taxon>Actinopterygii</taxon>
        <taxon>Neopterygii</taxon>
        <taxon>Teleostei</taxon>
        <taxon>Ostariophysi</taxon>
        <taxon>Cypriniformes</taxon>
        <taxon>Nemacheilidae</taxon>
        <taxon>Triplophysa</taxon>
    </lineage>
</organism>
<accession>A0A9W7WNL7</accession>
<protein>
    <submittedName>
        <fullName evidence="1">Uncharacterized protein</fullName>
    </submittedName>
</protein>
<gene>
    <name evidence="1" type="ORF">IRJ41_008730</name>
</gene>
<proteinExistence type="predicted"/>
<dbReference type="Proteomes" id="UP001059041">
    <property type="component" value="Linkage Group LG9"/>
</dbReference>
<dbReference type="AlphaFoldDB" id="A0A9W7WNL7"/>
<reference evidence="1" key="1">
    <citation type="submission" date="2021-02" db="EMBL/GenBank/DDBJ databases">
        <title>Comparative genomics reveals that relaxation of natural selection precedes convergent phenotypic evolution of cavefish.</title>
        <authorList>
            <person name="Peng Z."/>
        </authorList>
    </citation>
    <scope>NUCLEOTIDE SEQUENCE</scope>
    <source>
        <tissue evidence="1">Muscle</tissue>
    </source>
</reference>
<evidence type="ECO:0000313" key="2">
    <source>
        <dbReference type="Proteomes" id="UP001059041"/>
    </source>
</evidence>
<comment type="caution">
    <text evidence="1">The sequence shown here is derived from an EMBL/GenBank/DDBJ whole genome shotgun (WGS) entry which is preliminary data.</text>
</comment>
<evidence type="ECO:0000313" key="1">
    <source>
        <dbReference type="EMBL" id="KAI7805474.1"/>
    </source>
</evidence>
<name>A0A9W7WNL7_TRIRA</name>
<keyword evidence="2" id="KW-1185">Reference proteome</keyword>